<dbReference type="Proteomes" id="UP000199382">
    <property type="component" value="Unassembled WGS sequence"/>
</dbReference>
<feature type="transmembrane region" description="Helical" evidence="7">
    <location>
        <begin position="219"/>
        <end position="241"/>
    </location>
</feature>
<evidence type="ECO:0000313" key="9">
    <source>
        <dbReference type="Proteomes" id="UP000199382"/>
    </source>
</evidence>
<feature type="transmembrane region" description="Helical" evidence="7">
    <location>
        <begin position="357"/>
        <end position="381"/>
    </location>
</feature>
<dbReference type="InterPro" id="IPR050833">
    <property type="entry name" value="Poly_Biosynth_Transport"/>
</dbReference>
<accession>A0A1G9FZ55</accession>
<dbReference type="Pfam" id="PF13440">
    <property type="entry name" value="Polysacc_synt_3"/>
    <property type="match status" value="1"/>
</dbReference>
<evidence type="ECO:0000256" key="5">
    <source>
        <dbReference type="ARBA" id="ARBA00022989"/>
    </source>
</evidence>
<keyword evidence="9" id="KW-1185">Reference proteome</keyword>
<comment type="subcellular location">
    <subcellularLocation>
        <location evidence="1">Cell membrane</location>
        <topology evidence="1">Multi-pass membrane protein</topology>
    </subcellularLocation>
</comment>
<keyword evidence="6 7" id="KW-0472">Membrane</keyword>
<keyword evidence="4 7" id="KW-0812">Transmembrane</keyword>
<dbReference type="AlphaFoldDB" id="A0A1G9FZ55"/>
<sequence length="427" mass="46274">MLDFGGNQFLRLVSNLLLTRLLFPEAFGLMAMVQVFITGFQMFSDAGVQASIIQNCRGDEKSFLDTAWTVQILRGVVLWLLTWLVAGPVSTLYGLPALAEMLPWMGLTLFLQGFTPTAVHTASRHLLLGRVTAIDLCAFSFQILAACILSWMLNSVWALVIAANVGVLATLVAQWVYLPAARNRLRLEGEALSSLFHFGKYIFLGSAAGFVVAQGDRAILGLYVPMSELGVFHIAFSMAVIPRNVASSLQNKVVFPLYRLRPFSESAANRTEIFRARRIQAGTMVLTSLFLAAIGPWLIDLLYDDRYLAAGPMITVFALSLVPYITLSMTGPMLLAMGDSRRALVAQLLTAVLQTGLLFVGIAAFGVVGAILAPGLAAIAAYPLRAAFARRYDAWDPVQDLGMTALGLAGAAAICVWHWEQVAGLLP</sequence>
<feature type="transmembrane region" description="Helical" evidence="7">
    <location>
        <begin position="157"/>
        <end position="180"/>
    </location>
</feature>
<gene>
    <name evidence="8" type="ORF">SAMN04488026_106020</name>
</gene>
<evidence type="ECO:0000256" key="1">
    <source>
        <dbReference type="ARBA" id="ARBA00004651"/>
    </source>
</evidence>
<feature type="transmembrane region" description="Helical" evidence="7">
    <location>
        <begin position="279"/>
        <end position="299"/>
    </location>
</feature>
<evidence type="ECO:0000256" key="7">
    <source>
        <dbReference type="SAM" id="Phobius"/>
    </source>
</evidence>
<feature type="transmembrane region" description="Helical" evidence="7">
    <location>
        <begin position="311"/>
        <end position="336"/>
    </location>
</feature>
<proteinExistence type="inferred from homology"/>
<evidence type="ECO:0000313" key="8">
    <source>
        <dbReference type="EMBL" id="SDK93637.1"/>
    </source>
</evidence>
<keyword evidence="5 7" id="KW-1133">Transmembrane helix</keyword>
<feature type="transmembrane region" description="Helical" evidence="7">
    <location>
        <begin position="401"/>
        <end position="419"/>
    </location>
</feature>
<protein>
    <submittedName>
        <fullName evidence="8">Membrane protein involved in the export of O-antigen and teichoic acid</fullName>
    </submittedName>
</protein>
<dbReference type="STRING" id="571298.SAMN04488026_106020"/>
<evidence type="ECO:0000256" key="6">
    <source>
        <dbReference type="ARBA" id="ARBA00023136"/>
    </source>
</evidence>
<dbReference type="EMBL" id="FNEK01000060">
    <property type="protein sequence ID" value="SDK93637.1"/>
    <property type="molecule type" value="Genomic_DNA"/>
</dbReference>
<feature type="transmembrane region" description="Helical" evidence="7">
    <location>
        <begin position="131"/>
        <end position="151"/>
    </location>
</feature>
<reference evidence="8 9" key="1">
    <citation type="submission" date="2016-10" db="EMBL/GenBank/DDBJ databases">
        <authorList>
            <person name="de Groot N.N."/>
        </authorList>
    </citation>
    <scope>NUCLEOTIDE SEQUENCE [LARGE SCALE GENOMIC DNA]</scope>
    <source>
        <strain evidence="8 9">DSM 25294</strain>
    </source>
</reference>
<organism evidence="8 9">
    <name type="scientific">Aliiruegeria lutimaris</name>
    <dbReference type="NCBI Taxonomy" id="571298"/>
    <lineage>
        <taxon>Bacteria</taxon>
        <taxon>Pseudomonadati</taxon>
        <taxon>Pseudomonadota</taxon>
        <taxon>Alphaproteobacteria</taxon>
        <taxon>Rhodobacterales</taxon>
        <taxon>Roseobacteraceae</taxon>
        <taxon>Aliiruegeria</taxon>
    </lineage>
</organism>
<name>A0A1G9FZ55_9RHOB</name>
<evidence type="ECO:0000256" key="3">
    <source>
        <dbReference type="ARBA" id="ARBA00022475"/>
    </source>
</evidence>
<evidence type="ECO:0000256" key="2">
    <source>
        <dbReference type="ARBA" id="ARBA00007430"/>
    </source>
</evidence>
<feature type="transmembrane region" description="Helical" evidence="7">
    <location>
        <begin position="101"/>
        <end position="119"/>
    </location>
</feature>
<keyword evidence="3" id="KW-1003">Cell membrane</keyword>
<dbReference type="PANTHER" id="PTHR30250:SF10">
    <property type="entry name" value="LIPOPOLYSACCHARIDE BIOSYNTHESIS PROTEIN WZXC"/>
    <property type="match status" value="1"/>
</dbReference>
<evidence type="ECO:0000256" key="4">
    <source>
        <dbReference type="ARBA" id="ARBA00022692"/>
    </source>
</evidence>
<dbReference type="GO" id="GO:0005886">
    <property type="term" value="C:plasma membrane"/>
    <property type="evidence" value="ECO:0007669"/>
    <property type="project" value="UniProtKB-SubCell"/>
</dbReference>
<feature type="transmembrane region" description="Helical" evidence="7">
    <location>
        <begin position="192"/>
        <end position="213"/>
    </location>
</feature>
<feature type="transmembrane region" description="Helical" evidence="7">
    <location>
        <begin position="20"/>
        <end position="40"/>
    </location>
</feature>
<dbReference type="PANTHER" id="PTHR30250">
    <property type="entry name" value="PST FAMILY PREDICTED COLANIC ACID TRANSPORTER"/>
    <property type="match status" value="1"/>
</dbReference>
<comment type="similarity">
    <text evidence="2">Belongs to the polysaccharide synthase family.</text>
</comment>